<dbReference type="RefSeq" id="WP_059366256.1">
    <property type="nucleotide sequence ID" value="NZ_BBXJ01000001.1"/>
</dbReference>
<name>A0AAJ3MZN7_9PAST</name>
<sequence length="88" mass="9754">MANDEIIVMTAICDADSSVCQDVFLKIPQIEITKFQSSELSKIGEWSSYSTQYEPAQIWGFAFSAIVFFYFTGLGIGSVLGAIKQFSH</sequence>
<evidence type="ECO:0000256" key="1">
    <source>
        <dbReference type="SAM" id="Phobius"/>
    </source>
</evidence>
<dbReference type="EMBL" id="MLAB01000008">
    <property type="protein sequence ID" value="OOF73018.1"/>
    <property type="molecule type" value="Genomic_DNA"/>
</dbReference>
<dbReference type="AlphaFoldDB" id="A0AAJ3MZN7"/>
<protein>
    <submittedName>
        <fullName evidence="2">Uncharacterized protein</fullName>
    </submittedName>
</protein>
<keyword evidence="1" id="KW-0472">Membrane</keyword>
<accession>A0AAJ3MZN7</accession>
<evidence type="ECO:0000313" key="3">
    <source>
        <dbReference type="Proteomes" id="UP000188998"/>
    </source>
</evidence>
<evidence type="ECO:0000313" key="2">
    <source>
        <dbReference type="EMBL" id="OOF73018.1"/>
    </source>
</evidence>
<keyword evidence="1" id="KW-1133">Transmembrane helix</keyword>
<gene>
    <name evidence="2" type="ORF">BKG90_02230</name>
</gene>
<dbReference type="Proteomes" id="UP000188998">
    <property type="component" value="Unassembled WGS sequence"/>
</dbReference>
<organism evidence="2 3">
    <name type="scientific">Rodentibacter caecimuris</name>
    <dbReference type="NCBI Taxonomy" id="1796644"/>
    <lineage>
        <taxon>Bacteria</taxon>
        <taxon>Pseudomonadati</taxon>
        <taxon>Pseudomonadota</taxon>
        <taxon>Gammaproteobacteria</taxon>
        <taxon>Pasteurellales</taxon>
        <taxon>Pasteurellaceae</taxon>
        <taxon>Rodentibacter</taxon>
    </lineage>
</organism>
<comment type="caution">
    <text evidence="2">The sequence shown here is derived from an EMBL/GenBank/DDBJ whole genome shotgun (WGS) entry which is preliminary data.</text>
</comment>
<reference evidence="2 3" key="1">
    <citation type="submission" date="2016-10" db="EMBL/GenBank/DDBJ databases">
        <title>Rodentibacter gen. nov. and new species.</title>
        <authorList>
            <person name="Christensen H."/>
        </authorList>
    </citation>
    <scope>NUCLEOTIDE SEQUENCE [LARGE SCALE GENOMIC DNA]</scope>
    <source>
        <strain evidence="2 3">199137021</strain>
    </source>
</reference>
<proteinExistence type="predicted"/>
<keyword evidence="3" id="KW-1185">Reference proteome</keyword>
<feature type="transmembrane region" description="Helical" evidence="1">
    <location>
        <begin position="58"/>
        <end position="83"/>
    </location>
</feature>
<keyword evidence="1" id="KW-0812">Transmembrane</keyword>